<dbReference type="PANTHER" id="PTHR18937:SF12">
    <property type="entry name" value="STRUCTURAL MAINTENANCE OF CHROMOSOMES PROTEIN"/>
    <property type="match status" value="1"/>
</dbReference>
<evidence type="ECO:0000256" key="11">
    <source>
        <dbReference type="SAM" id="MobiDB-lite"/>
    </source>
</evidence>
<evidence type="ECO:0000313" key="14">
    <source>
        <dbReference type="Proteomes" id="UP000006906"/>
    </source>
</evidence>
<organism evidence="13 14">
    <name type="scientific">Chlamydomonas reinhardtii</name>
    <name type="common">Chlamydomonas smithii</name>
    <dbReference type="NCBI Taxonomy" id="3055"/>
    <lineage>
        <taxon>Eukaryota</taxon>
        <taxon>Viridiplantae</taxon>
        <taxon>Chlorophyta</taxon>
        <taxon>core chlorophytes</taxon>
        <taxon>Chlorophyceae</taxon>
        <taxon>CS clade</taxon>
        <taxon>Chlamydomonadales</taxon>
        <taxon>Chlamydomonadaceae</taxon>
        <taxon>Chlamydomonas</taxon>
    </lineage>
</organism>
<keyword evidence="4" id="KW-0132">Cell division</keyword>
<dbReference type="GO" id="GO:0005634">
    <property type="term" value="C:nucleus"/>
    <property type="evidence" value="ECO:0000318"/>
    <property type="project" value="GO_Central"/>
</dbReference>
<dbReference type="RefSeq" id="XP_042916386.1">
    <property type="nucleotide sequence ID" value="XM_043070522.1"/>
</dbReference>
<feature type="coiled-coil region" evidence="10">
    <location>
        <begin position="354"/>
        <end position="388"/>
    </location>
</feature>
<dbReference type="InterPro" id="IPR028468">
    <property type="entry name" value="Smc1_ABC"/>
</dbReference>
<evidence type="ECO:0000256" key="3">
    <source>
        <dbReference type="ARBA" id="ARBA00022454"/>
    </source>
</evidence>
<dbReference type="GO" id="GO:0003677">
    <property type="term" value="F:DNA binding"/>
    <property type="evidence" value="ECO:0000318"/>
    <property type="project" value="GO_Central"/>
</dbReference>
<evidence type="ECO:0000259" key="12">
    <source>
        <dbReference type="Pfam" id="PF02463"/>
    </source>
</evidence>
<dbReference type="KEGG" id="cre:CHLRE_15g635800v5"/>
<dbReference type="GO" id="GO:0051301">
    <property type="term" value="P:cell division"/>
    <property type="evidence" value="ECO:0007669"/>
    <property type="project" value="UniProtKB-KW"/>
</dbReference>
<feature type="coiled-coil region" evidence="10">
    <location>
        <begin position="692"/>
        <end position="740"/>
    </location>
</feature>
<keyword evidence="14" id="KW-1185">Reference proteome</keyword>
<dbReference type="GeneID" id="5726177"/>
<dbReference type="InterPro" id="IPR024704">
    <property type="entry name" value="SMC"/>
</dbReference>
<dbReference type="InParanoid" id="A0A2K3CWG1"/>
<feature type="region of interest" description="Disordered" evidence="11">
    <location>
        <begin position="1158"/>
        <end position="1200"/>
    </location>
</feature>
<feature type="coiled-coil region" evidence="10">
    <location>
        <begin position="196"/>
        <end position="325"/>
    </location>
</feature>
<feature type="region of interest" description="Disordered" evidence="11">
    <location>
        <begin position="784"/>
        <end position="873"/>
    </location>
</feature>
<evidence type="ECO:0000256" key="9">
    <source>
        <dbReference type="PIRNR" id="PIRNR005719"/>
    </source>
</evidence>
<evidence type="ECO:0000256" key="2">
    <source>
        <dbReference type="ARBA" id="ARBA00004286"/>
    </source>
</evidence>
<feature type="compositionally biased region" description="Acidic residues" evidence="11">
    <location>
        <begin position="1177"/>
        <end position="1194"/>
    </location>
</feature>
<reference evidence="13 14" key="1">
    <citation type="journal article" date="2007" name="Science">
        <title>The Chlamydomonas genome reveals the evolution of key animal and plant functions.</title>
        <authorList>
            <person name="Merchant S.S."/>
            <person name="Prochnik S.E."/>
            <person name="Vallon O."/>
            <person name="Harris E.H."/>
            <person name="Karpowicz S.J."/>
            <person name="Witman G.B."/>
            <person name="Terry A."/>
            <person name="Salamov A."/>
            <person name="Fritz-Laylin L.K."/>
            <person name="Marechal-Drouard L."/>
            <person name="Marshall W.F."/>
            <person name="Qu L.H."/>
            <person name="Nelson D.R."/>
            <person name="Sanderfoot A.A."/>
            <person name="Spalding M.H."/>
            <person name="Kapitonov V.V."/>
            <person name="Ren Q."/>
            <person name="Ferris P."/>
            <person name="Lindquist E."/>
            <person name="Shapiro H."/>
            <person name="Lucas S.M."/>
            <person name="Grimwood J."/>
            <person name="Schmutz J."/>
            <person name="Cardol P."/>
            <person name="Cerutti H."/>
            <person name="Chanfreau G."/>
            <person name="Chen C.L."/>
            <person name="Cognat V."/>
            <person name="Croft M.T."/>
            <person name="Dent R."/>
            <person name="Dutcher S."/>
            <person name="Fernandez E."/>
            <person name="Fukuzawa H."/>
            <person name="Gonzalez-Ballester D."/>
            <person name="Gonzalez-Halphen D."/>
            <person name="Hallmann A."/>
            <person name="Hanikenne M."/>
            <person name="Hippler M."/>
            <person name="Inwood W."/>
            <person name="Jabbari K."/>
            <person name="Kalanon M."/>
            <person name="Kuras R."/>
            <person name="Lefebvre P.A."/>
            <person name="Lemaire S.D."/>
            <person name="Lobanov A.V."/>
            <person name="Lohr M."/>
            <person name="Manuell A."/>
            <person name="Meier I."/>
            <person name="Mets L."/>
            <person name="Mittag M."/>
            <person name="Mittelmeier T."/>
            <person name="Moroney J.V."/>
            <person name="Moseley J."/>
            <person name="Napoli C."/>
            <person name="Nedelcu A.M."/>
            <person name="Niyogi K."/>
            <person name="Novoselov S.V."/>
            <person name="Paulsen I.T."/>
            <person name="Pazour G."/>
            <person name="Purton S."/>
            <person name="Ral J.P."/>
            <person name="Riano-Pachon D.M."/>
            <person name="Riekhof W."/>
            <person name="Rymarquis L."/>
            <person name="Schroda M."/>
            <person name="Stern D."/>
            <person name="Umen J."/>
            <person name="Willows R."/>
            <person name="Wilson N."/>
            <person name="Zimmer S.L."/>
            <person name="Allmer J."/>
            <person name="Balk J."/>
            <person name="Bisova K."/>
            <person name="Chen C.J."/>
            <person name="Elias M."/>
            <person name="Gendler K."/>
            <person name="Hauser C."/>
            <person name="Lamb M.R."/>
            <person name="Ledford H."/>
            <person name="Long J.C."/>
            <person name="Minagawa J."/>
            <person name="Page M.D."/>
            <person name="Pan J."/>
            <person name="Pootakham W."/>
            <person name="Roje S."/>
            <person name="Rose A."/>
            <person name="Stahlberg E."/>
            <person name="Terauchi A.M."/>
            <person name="Yang P."/>
            <person name="Ball S."/>
            <person name="Bowler C."/>
            <person name="Dieckmann C.L."/>
            <person name="Gladyshev V.N."/>
            <person name="Green P."/>
            <person name="Jorgensen R."/>
            <person name="Mayfield S."/>
            <person name="Mueller-Roeber B."/>
            <person name="Rajamani S."/>
            <person name="Sayre R.T."/>
            <person name="Brokstein P."/>
            <person name="Dubchak I."/>
            <person name="Goodstein D."/>
            <person name="Hornick L."/>
            <person name="Huang Y.W."/>
            <person name="Jhaveri J."/>
            <person name="Luo Y."/>
            <person name="Martinez D."/>
            <person name="Ngau W.C."/>
            <person name="Otillar B."/>
            <person name="Poliakov A."/>
            <person name="Porter A."/>
            <person name="Szajkowski L."/>
            <person name="Werner G."/>
            <person name="Zhou K."/>
            <person name="Grigoriev I.V."/>
            <person name="Rokhsar D.S."/>
            <person name="Grossman A.R."/>
        </authorList>
    </citation>
    <scope>NUCLEOTIDE SEQUENCE [LARGE SCALE GENOMIC DNA]</scope>
    <source>
        <strain evidence="14">CC-503</strain>
    </source>
</reference>
<dbReference type="GO" id="GO:0016887">
    <property type="term" value="F:ATP hydrolysis activity"/>
    <property type="evidence" value="ECO:0007669"/>
    <property type="project" value="InterPro"/>
</dbReference>
<dbReference type="PANTHER" id="PTHR18937">
    <property type="entry name" value="STRUCTURAL MAINTENANCE OF CHROMOSOMES SMC FAMILY MEMBER"/>
    <property type="match status" value="1"/>
</dbReference>
<keyword evidence="8" id="KW-0131">Cell cycle</keyword>
<comment type="similarity">
    <text evidence="9">Belongs to the SMC family.</text>
</comment>
<dbReference type="FunCoup" id="A0A2K3CWG1">
    <property type="interactions" value="1605"/>
</dbReference>
<feature type="compositionally biased region" description="Gly residues" evidence="11">
    <location>
        <begin position="1248"/>
        <end position="1263"/>
    </location>
</feature>
<feature type="compositionally biased region" description="Basic and acidic residues" evidence="11">
    <location>
        <begin position="576"/>
        <end position="590"/>
    </location>
</feature>
<feature type="domain" description="RecF/RecN/SMC N-terminal" evidence="12">
    <location>
        <begin position="14"/>
        <end position="1164"/>
    </location>
</feature>
<evidence type="ECO:0000256" key="1">
    <source>
        <dbReference type="ARBA" id="ARBA00004123"/>
    </source>
</evidence>
<feature type="compositionally biased region" description="Gly residues" evidence="11">
    <location>
        <begin position="918"/>
        <end position="945"/>
    </location>
</feature>
<dbReference type="CDD" id="cd03275">
    <property type="entry name" value="ABC_SMC1_euk"/>
    <property type="match status" value="1"/>
</dbReference>
<gene>
    <name evidence="13" type="ORF">CHLRE_15g635800v5</name>
</gene>
<dbReference type="SUPFAM" id="SSF52540">
    <property type="entry name" value="P-loop containing nucleoside triphosphate hydrolases"/>
    <property type="match status" value="1"/>
</dbReference>
<dbReference type="GO" id="GO:0008278">
    <property type="term" value="C:cohesin complex"/>
    <property type="evidence" value="ECO:0000318"/>
    <property type="project" value="GO_Central"/>
</dbReference>
<name>A0A2K3CWG1_CHLRE</name>
<feature type="region of interest" description="Disordered" evidence="11">
    <location>
        <begin position="1248"/>
        <end position="1271"/>
    </location>
</feature>
<keyword evidence="7 9" id="KW-0539">Nucleus</keyword>
<dbReference type="GO" id="GO:0007062">
    <property type="term" value="P:sister chromatid cohesion"/>
    <property type="evidence" value="ECO:0000318"/>
    <property type="project" value="GO_Central"/>
</dbReference>
<evidence type="ECO:0000256" key="8">
    <source>
        <dbReference type="ARBA" id="ARBA00023306"/>
    </source>
</evidence>
<dbReference type="ExpressionAtlas" id="A0A2K3CWG1">
    <property type="expression patterns" value="baseline and differential"/>
</dbReference>
<proteinExistence type="inferred from homology"/>
<feature type="region of interest" description="Disordered" evidence="11">
    <location>
        <begin position="918"/>
        <end position="946"/>
    </location>
</feature>
<keyword evidence="5" id="KW-0498">Mitosis</keyword>
<dbReference type="Gene3D" id="3.40.50.300">
    <property type="entry name" value="P-loop containing nucleotide triphosphate hydrolases"/>
    <property type="match status" value="2"/>
</dbReference>
<dbReference type="Proteomes" id="UP000006906">
    <property type="component" value="Chromosome 15"/>
</dbReference>
<sequence>MAADVTYHYSMGRIDRLEVENFKSYRGRQFIGPFKPFTAVIGPNGSGKSNLMDAISFVLGVKTTQLRGSLKELLYSDGTTGGTQARRGYVKLVYVVEERAPGARPGDPPQEREMVFARHIVPASGGADPDGAAATYKSEFRVDDRAVTWEVYAQRLGGLGILVKVRNFLVFQGDIEAVASKSPAGLTALFEQISGSEALKERFEAAAAEKAAAEEKVSLLFTRRKQLLMEVKAKKREKEEAERHAAAAEELRLLKSDLAVWQLAAEGRALGEALADQRQAEEALAALQHKTSDSDGKLDALKRKAAGFKKDIASLEKKMKKMQAERDKKSPGLLKAKEELGRLGRFAKTGAKTAAEKERAVAEQEKKLRKLERELDKFKQDEAALEAEVASHYAAHDRQAAGGGLTSAAMQAEYAELKARVGAETAKQDGERRTLASEQEADREQLRHLREALAQLQQRAEQLRAQAAEAAAKQQGVAGLLEEMSFRLRGIGVHRASCGSAPPDARAARWDEGEVSRLRQEVEALAAALAALPSPRQQMEAEQALAAEVGALSSKIKYTEAEARESGGKIASLESSARRAEEEAARKRPAAERLEAAVEAREARIEALTASINGVSDRLMSDFSRRAGVANIREWEERHAAFEAGVSERRRQLLKATTNTRSQLEYERSLLERLRAAAAAAAAELAESGARQKELEATVAAAQEAAAAAEGEVAEITQRMDTLREQVAAVEAEAADIKAAAADLGRRAGELRRAAAGAAAAAEERAGRMLDLVNAARVDQVKLPARAATGEDEGDDEIEDPDAHPTSSGSDSDEEDAGADEDAEAEEDGDGDAAMRDAGRGGGRKRKAAAAAAGKGRGKGVKGGGGARGKKRARTDAAAAAAASAGAAATAAGGGGGGSGGKGHGRYIDLDELVAGLPSGGADGGGGGGAGGGGEGGAGDGGGGPAQAQAAAAAAAALAATMVRLVGLLDTRRLSKSQLAAASARERERVRSELEGRVAAAAAELAARTAPNMRAGEQYESIKERERAQLSELQAAQAASGAAAEAFARLRGQHIAQQISAIYKDLTRSSTHPLGGQAYLHLEQEDEPYAGGIKFTAIPPAKRFRDMEQLSGGEKTVAALALLFAIHSFRPSPFFVLDEVDAALDAANVARVAHYIRRRTRPQQQQQGAAGGAGGGAEDEGGGGEGEGEEEEGDGSGGGARGFQSIVISLKDIFYEKADALVGVCRDLGEQQQQQPGAAAGEAAGAGAGEAAGAGAGAAGAGDGISAHRGHHLQASCSKTFTFDLSRFEEPEPDV</sequence>
<dbReference type="InterPro" id="IPR027417">
    <property type="entry name" value="P-loop_NTPase"/>
</dbReference>
<evidence type="ECO:0000313" key="13">
    <source>
        <dbReference type="EMBL" id="PNW72616.1"/>
    </source>
</evidence>
<keyword evidence="3" id="KW-0158">Chromosome</keyword>
<dbReference type="EMBL" id="CM008976">
    <property type="protein sequence ID" value="PNW72616.1"/>
    <property type="molecule type" value="Genomic_DNA"/>
</dbReference>
<evidence type="ECO:0000256" key="7">
    <source>
        <dbReference type="ARBA" id="ARBA00023242"/>
    </source>
</evidence>
<evidence type="ECO:0000256" key="6">
    <source>
        <dbReference type="ARBA" id="ARBA00023054"/>
    </source>
</evidence>
<accession>A0A2K3CWG1</accession>
<dbReference type="GO" id="GO:0005524">
    <property type="term" value="F:ATP binding"/>
    <property type="evidence" value="ECO:0007669"/>
    <property type="project" value="InterPro"/>
</dbReference>
<keyword evidence="6 10" id="KW-0175">Coiled coil</keyword>
<comment type="subcellular location">
    <subcellularLocation>
        <location evidence="2">Chromosome</location>
    </subcellularLocation>
    <subcellularLocation>
        <location evidence="1 9">Nucleus</location>
    </subcellularLocation>
</comment>
<feature type="region of interest" description="Disordered" evidence="11">
    <location>
        <begin position="567"/>
        <end position="590"/>
    </location>
</feature>
<feature type="region of interest" description="Disordered" evidence="11">
    <location>
        <begin position="422"/>
        <end position="443"/>
    </location>
</feature>
<evidence type="ECO:0000256" key="4">
    <source>
        <dbReference type="ARBA" id="ARBA00022618"/>
    </source>
</evidence>
<protein>
    <recommendedName>
        <fullName evidence="9">Structural maintenance of chromosomes protein</fullName>
    </recommendedName>
</protein>
<dbReference type="Pfam" id="PF02463">
    <property type="entry name" value="SMC_N"/>
    <property type="match status" value="1"/>
</dbReference>
<dbReference type="OrthoDB" id="5575062at2759"/>
<feature type="compositionally biased region" description="Acidic residues" evidence="11">
    <location>
        <begin position="811"/>
        <end position="831"/>
    </location>
</feature>
<dbReference type="Gramene" id="PNW72616">
    <property type="protein sequence ID" value="PNW72616"/>
    <property type="gene ID" value="CHLRE_15g635800v5"/>
</dbReference>
<feature type="compositionally biased region" description="Acidic residues" evidence="11">
    <location>
        <begin position="790"/>
        <end position="800"/>
    </location>
</feature>
<dbReference type="InterPro" id="IPR003395">
    <property type="entry name" value="RecF/RecN/SMC_N"/>
</dbReference>
<evidence type="ECO:0000256" key="5">
    <source>
        <dbReference type="ARBA" id="ARBA00022776"/>
    </source>
</evidence>
<dbReference type="STRING" id="3055.A0A2K3CWG1"/>
<evidence type="ECO:0000256" key="10">
    <source>
        <dbReference type="SAM" id="Coils"/>
    </source>
</evidence>
<dbReference type="PIRSF" id="PIRSF005719">
    <property type="entry name" value="SMC"/>
    <property type="match status" value="1"/>
</dbReference>